<organism evidence="1 2">
    <name type="scientific">Crocosphaera subtropica (strain ATCC 51142 / BH68)</name>
    <name type="common">Cyanothece sp. (strain ATCC 51142)</name>
    <dbReference type="NCBI Taxonomy" id="43989"/>
    <lineage>
        <taxon>Bacteria</taxon>
        <taxon>Bacillati</taxon>
        <taxon>Cyanobacteriota</taxon>
        <taxon>Cyanophyceae</taxon>
        <taxon>Oscillatoriophycideae</taxon>
        <taxon>Chroococcales</taxon>
        <taxon>Aphanothecaceae</taxon>
        <taxon>Crocosphaera</taxon>
        <taxon>Crocosphaera subtropica</taxon>
    </lineage>
</organism>
<dbReference type="KEGG" id="cyt:cce_2005"/>
<dbReference type="OrthoDB" id="9796641at2"/>
<dbReference type="RefSeq" id="WP_009545809.1">
    <property type="nucleotide sequence ID" value="NC_010546.1"/>
</dbReference>
<reference evidence="1 2" key="1">
    <citation type="journal article" date="2008" name="Proc. Natl. Acad. Sci. U.S.A.">
        <title>The genome of Cyanothece 51142, a unicellular diazotrophic cyanobacterium important in the marine nitrogen cycle.</title>
        <authorList>
            <person name="Welsh E.A."/>
            <person name="Liberton M."/>
            <person name="Stoeckel J."/>
            <person name="Loh T."/>
            <person name="Elvitigala T."/>
            <person name="Wang C."/>
            <person name="Wollam A."/>
            <person name="Fulton R.S."/>
            <person name="Clifton S.W."/>
            <person name="Jacobs J.M."/>
            <person name="Aurora R."/>
            <person name="Ghosh B.K."/>
            <person name="Sherman L.A."/>
            <person name="Smith R.D."/>
            <person name="Wilson R.K."/>
            <person name="Pakrasi H.B."/>
        </authorList>
    </citation>
    <scope>NUCLEOTIDE SEQUENCE [LARGE SCALE GENOMIC DNA]</scope>
    <source>
        <strain evidence="2">ATCC 51142 / BH68</strain>
    </source>
</reference>
<dbReference type="AlphaFoldDB" id="B1X1C6"/>
<proteinExistence type="predicted"/>
<evidence type="ECO:0000313" key="1">
    <source>
        <dbReference type="EMBL" id="ACB51355.1"/>
    </source>
</evidence>
<dbReference type="EMBL" id="CP000806">
    <property type="protein sequence ID" value="ACB51355.1"/>
    <property type="molecule type" value="Genomic_DNA"/>
</dbReference>
<keyword evidence="2" id="KW-1185">Reference proteome</keyword>
<evidence type="ECO:0000313" key="2">
    <source>
        <dbReference type="Proteomes" id="UP000001203"/>
    </source>
</evidence>
<protein>
    <submittedName>
        <fullName evidence="1">Uncharacterized protein</fullName>
    </submittedName>
</protein>
<gene>
    <name evidence="1" type="ordered locus">cce_2005</name>
</gene>
<dbReference type="HOGENOM" id="CLU_2823911_0_0_3"/>
<dbReference type="Proteomes" id="UP000001203">
    <property type="component" value="Chromosome circular"/>
</dbReference>
<dbReference type="eggNOG" id="COG3514">
    <property type="taxonomic scope" value="Bacteria"/>
</dbReference>
<sequence>MSNNHFSLDMSPEERHNKLVNMSDEDIDYSDIPELDEEFFKNAKLIKGKPATEVMSIRTNTAKNNL</sequence>
<accession>B1X1C6</accession>
<name>B1X1C6_CROS5</name>